<keyword evidence="1" id="KW-1133">Transmembrane helix</keyword>
<feature type="transmembrane region" description="Helical" evidence="1">
    <location>
        <begin position="49"/>
        <end position="67"/>
    </location>
</feature>
<dbReference type="EMBL" id="JAUSRF010000011">
    <property type="protein sequence ID" value="MDP9838678.1"/>
    <property type="molecule type" value="Genomic_DNA"/>
</dbReference>
<protein>
    <submittedName>
        <fullName evidence="2">Uncharacterized protein</fullName>
    </submittedName>
</protein>
<comment type="caution">
    <text evidence="2">The sequence shown here is derived from an EMBL/GenBank/DDBJ whole genome shotgun (WGS) entry which is preliminary data.</text>
</comment>
<reference evidence="2 3" key="1">
    <citation type="submission" date="2023-07" db="EMBL/GenBank/DDBJ databases">
        <title>Sorghum-associated microbial communities from plants grown in Nebraska, USA.</title>
        <authorList>
            <person name="Schachtman D."/>
        </authorList>
    </citation>
    <scope>NUCLEOTIDE SEQUENCE [LARGE SCALE GENOMIC DNA]</scope>
    <source>
        <strain evidence="2 3">DS1307</strain>
    </source>
</reference>
<gene>
    <name evidence="2" type="ORF">J2T09_003450</name>
</gene>
<keyword evidence="1" id="KW-0812">Transmembrane</keyword>
<accession>A0ABT9PVZ6</accession>
<keyword evidence="1" id="KW-0472">Membrane</keyword>
<keyword evidence="3" id="KW-1185">Reference proteome</keyword>
<organism evidence="2 3">
    <name type="scientific">Neorhizobium huautlense</name>
    <dbReference type="NCBI Taxonomy" id="67774"/>
    <lineage>
        <taxon>Bacteria</taxon>
        <taxon>Pseudomonadati</taxon>
        <taxon>Pseudomonadota</taxon>
        <taxon>Alphaproteobacteria</taxon>
        <taxon>Hyphomicrobiales</taxon>
        <taxon>Rhizobiaceae</taxon>
        <taxon>Rhizobium/Agrobacterium group</taxon>
        <taxon>Neorhizobium</taxon>
    </lineage>
</organism>
<sequence length="90" mass="9862">MFSVLFIVIMSSAFIAAMAAGAVISFLLAVALSVTAALGAGFLRWPEELIWTAQLAAPVLLIIGLSVSRWLDRLSRRGAFNQRSYDERKF</sequence>
<proteinExistence type="predicted"/>
<dbReference type="RefSeq" id="WP_306836794.1">
    <property type="nucleotide sequence ID" value="NZ_JAUSRF010000011.1"/>
</dbReference>
<evidence type="ECO:0000313" key="3">
    <source>
        <dbReference type="Proteomes" id="UP001241472"/>
    </source>
</evidence>
<evidence type="ECO:0000256" key="1">
    <source>
        <dbReference type="SAM" id="Phobius"/>
    </source>
</evidence>
<name>A0ABT9PVZ6_9HYPH</name>
<dbReference type="Proteomes" id="UP001241472">
    <property type="component" value="Unassembled WGS sequence"/>
</dbReference>
<evidence type="ECO:0000313" key="2">
    <source>
        <dbReference type="EMBL" id="MDP9838678.1"/>
    </source>
</evidence>